<dbReference type="AlphaFoldDB" id="A0A0S7BXZ7"/>
<evidence type="ECO:0000256" key="2">
    <source>
        <dbReference type="ARBA" id="ARBA00023121"/>
    </source>
</evidence>
<reference evidence="3" key="1">
    <citation type="journal article" date="2015" name="Genome Announc.">
        <title>Draft Genome Sequence of Anaerolineae Strain TC1, a Novel Isolate from a Methanogenic Wastewater Treatment System.</title>
        <authorList>
            <person name="Matsuura N."/>
            <person name="Tourlousse D.M."/>
            <person name="Sun L."/>
            <person name="Toyonaga M."/>
            <person name="Kuroda K."/>
            <person name="Ohashi A."/>
            <person name="Cruz R."/>
            <person name="Yamaguchi T."/>
            <person name="Sekiguchi Y."/>
        </authorList>
    </citation>
    <scope>NUCLEOTIDE SEQUENCE [LARGE SCALE GENOMIC DNA]</scope>
    <source>
        <strain evidence="3">TC1</strain>
    </source>
</reference>
<evidence type="ECO:0000313" key="3">
    <source>
        <dbReference type="EMBL" id="GAP41545.1"/>
    </source>
</evidence>
<dbReference type="Pfam" id="PF02645">
    <property type="entry name" value="DegV"/>
    <property type="match status" value="1"/>
</dbReference>
<sequence>MSFHIVTDSCCDLPESLTASYTDFHIANLSFTIDGQPAPNSFPAKEFYNRLRNGSMSKTSQANPEVFVELYKKALSQNKDILYIGFSSALSGTLESGRRAKEILGNTYPDCRIITIDSLSASMGLGYLVDQAVRLRDSGKSLEEVANWLESNKLKLNHWFTVDDLFFLQRGGRVSAGAAWFGSVLNVKPVMNMDDLGRLIPREKILGRNKAIKRLFEKMRDMAVDPADQRVFISHGDCIEEVEKLMDMIQQNLRTKEFVVNYVGPVIGSHTGPGVIALYFMANHR</sequence>
<dbReference type="PANTHER" id="PTHR33434">
    <property type="entry name" value="DEGV DOMAIN-CONTAINING PROTEIN DR_1986-RELATED"/>
    <property type="match status" value="1"/>
</dbReference>
<comment type="function">
    <text evidence="1">May bind long-chain fatty acids, such as palmitate, and may play a role in lipid transport or fatty acid metabolism.</text>
</comment>
<keyword evidence="2" id="KW-0446">Lipid-binding</keyword>
<dbReference type="SUPFAM" id="SSF82549">
    <property type="entry name" value="DAK1/DegV-like"/>
    <property type="match status" value="1"/>
</dbReference>
<dbReference type="EMBL" id="DF968181">
    <property type="protein sequence ID" value="GAP41545.1"/>
    <property type="molecule type" value="Genomic_DNA"/>
</dbReference>
<dbReference type="InterPro" id="IPR043168">
    <property type="entry name" value="DegV_C"/>
</dbReference>
<dbReference type="GO" id="GO:0008289">
    <property type="term" value="F:lipid binding"/>
    <property type="evidence" value="ECO:0007669"/>
    <property type="project" value="UniProtKB-KW"/>
</dbReference>
<dbReference type="STRING" id="1678840.ATC1_131537"/>
<dbReference type="RefSeq" id="WP_062282981.1">
    <property type="nucleotide sequence ID" value="NZ_DF968181.1"/>
</dbReference>
<dbReference type="InterPro" id="IPR050270">
    <property type="entry name" value="DegV_domain_contain"/>
</dbReference>
<organism evidence="3">
    <name type="scientific">Flexilinea flocculi</name>
    <dbReference type="NCBI Taxonomy" id="1678840"/>
    <lineage>
        <taxon>Bacteria</taxon>
        <taxon>Bacillati</taxon>
        <taxon>Chloroflexota</taxon>
        <taxon>Anaerolineae</taxon>
        <taxon>Anaerolineales</taxon>
        <taxon>Anaerolineaceae</taxon>
        <taxon>Flexilinea</taxon>
    </lineage>
</organism>
<proteinExistence type="predicted"/>
<accession>A0A0S7BXZ7</accession>
<evidence type="ECO:0000313" key="4">
    <source>
        <dbReference type="Proteomes" id="UP000053370"/>
    </source>
</evidence>
<keyword evidence="4" id="KW-1185">Reference proteome</keyword>
<gene>
    <name evidence="3" type="ORF">ATC1_131537</name>
</gene>
<name>A0A0S7BXZ7_9CHLR</name>
<dbReference type="PROSITE" id="PS51482">
    <property type="entry name" value="DEGV"/>
    <property type="match status" value="1"/>
</dbReference>
<dbReference type="Proteomes" id="UP000053370">
    <property type="component" value="Unassembled WGS sequence"/>
</dbReference>
<dbReference type="Gene3D" id="3.40.50.10170">
    <property type="match status" value="1"/>
</dbReference>
<dbReference type="NCBIfam" id="TIGR00762">
    <property type="entry name" value="DegV"/>
    <property type="match status" value="1"/>
</dbReference>
<evidence type="ECO:0000256" key="1">
    <source>
        <dbReference type="ARBA" id="ARBA00003238"/>
    </source>
</evidence>
<protein>
    <submittedName>
        <fullName evidence="3">EDD domain protein, DegV family</fullName>
    </submittedName>
</protein>
<dbReference type="InterPro" id="IPR003797">
    <property type="entry name" value="DegV"/>
</dbReference>
<dbReference type="PATRIC" id="fig|1678840.3.peg.3020"/>
<dbReference type="Gene3D" id="3.30.1180.10">
    <property type="match status" value="1"/>
</dbReference>
<dbReference type="PANTHER" id="PTHR33434:SF3">
    <property type="entry name" value="DEGV DOMAIN-CONTAINING PROTEIN YITS"/>
    <property type="match status" value="1"/>
</dbReference>